<dbReference type="AlphaFoldDB" id="L8X1Z7"/>
<dbReference type="EMBL" id="AFRT01000358">
    <property type="protein sequence ID" value="ELU44311.1"/>
    <property type="molecule type" value="Genomic_DNA"/>
</dbReference>
<name>L8X1Z7_THACA</name>
<gene>
    <name evidence="1" type="ORF">AG1IA_01664</name>
</gene>
<proteinExistence type="predicted"/>
<evidence type="ECO:0000313" key="2">
    <source>
        <dbReference type="Proteomes" id="UP000011668"/>
    </source>
</evidence>
<reference evidence="1 2" key="1">
    <citation type="journal article" date="2013" name="Nat. Commun.">
        <title>The evolution and pathogenic mechanisms of the rice sheath blight pathogen.</title>
        <authorList>
            <person name="Zheng A."/>
            <person name="Lin R."/>
            <person name="Xu L."/>
            <person name="Qin P."/>
            <person name="Tang C."/>
            <person name="Ai P."/>
            <person name="Zhang D."/>
            <person name="Liu Y."/>
            <person name="Sun Z."/>
            <person name="Feng H."/>
            <person name="Wang Y."/>
            <person name="Chen Y."/>
            <person name="Liang X."/>
            <person name="Fu R."/>
            <person name="Li Q."/>
            <person name="Zhang J."/>
            <person name="Yu X."/>
            <person name="Xie Z."/>
            <person name="Ding L."/>
            <person name="Guan P."/>
            <person name="Tang J."/>
            <person name="Liang Y."/>
            <person name="Wang S."/>
            <person name="Deng Q."/>
            <person name="Li S."/>
            <person name="Zhu J."/>
            <person name="Wang L."/>
            <person name="Liu H."/>
            <person name="Li P."/>
        </authorList>
    </citation>
    <scope>NUCLEOTIDE SEQUENCE [LARGE SCALE GENOMIC DNA]</scope>
    <source>
        <strain evidence="2">AG-1 IA</strain>
    </source>
</reference>
<keyword evidence="2" id="KW-1185">Reference proteome</keyword>
<protein>
    <submittedName>
        <fullName evidence="1">Uncharacterized protein</fullName>
    </submittedName>
</protein>
<evidence type="ECO:0000313" key="1">
    <source>
        <dbReference type="EMBL" id="ELU44311.1"/>
    </source>
</evidence>
<dbReference type="Proteomes" id="UP000011668">
    <property type="component" value="Unassembled WGS sequence"/>
</dbReference>
<organism evidence="1 2">
    <name type="scientific">Thanatephorus cucumeris (strain AG1-IA)</name>
    <name type="common">Rice sheath blight fungus</name>
    <name type="synonym">Rhizoctonia solani</name>
    <dbReference type="NCBI Taxonomy" id="983506"/>
    <lineage>
        <taxon>Eukaryota</taxon>
        <taxon>Fungi</taxon>
        <taxon>Dikarya</taxon>
        <taxon>Basidiomycota</taxon>
        <taxon>Agaricomycotina</taxon>
        <taxon>Agaricomycetes</taxon>
        <taxon>Cantharellales</taxon>
        <taxon>Ceratobasidiaceae</taxon>
        <taxon>Rhizoctonia</taxon>
        <taxon>Rhizoctonia solani AG-1</taxon>
    </lineage>
</organism>
<accession>L8X1Z7</accession>
<dbReference type="HOGENOM" id="CLU_1116384_0_0_1"/>
<comment type="caution">
    <text evidence="1">The sequence shown here is derived from an EMBL/GenBank/DDBJ whole genome shotgun (WGS) entry which is preliminary data.</text>
</comment>
<sequence length="249" mass="27247">MRSWGMFLNWDGSPGHRDVCGSVRPRLSAQPARSDAVVVHRGKGEMLRARRALNLDKRVTAITHMFTSFTYKDGRQRPTEYHVRKGDRRVRVDRGGRLPVCPVDGGRHIVVSQGAGGRTSSSSILIPSNTVHTWHQSDQATPLTPYQPLRPPDERYRTHLGVSVVLPICLAYKASSSNLRNASEMGMPRSHSLFTPGGPRALVSAGLRDGYRCDSCSKSGGGLNVINDWSSGVAVSWKSQVSPAHGPKE</sequence>